<name>A0A1M6L7B6_9CLOT</name>
<evidence type="ECO:0000256" key="7">
    <source>
        <dbReference type="ARBA" id="ARBA00023306"/>
    </source>
</evidence>
<keyword evidence="11" id="KW-1185">Reference proteome</keyword>
<evidence type="ECO:0000256" key="6">
    <source>
        <dbReference type="ARBA" id="ARBA00023136"/>
    </source>
</evidence>
<keyword evidence="3 10" id="KW-0132">Cell division</keyword>
<gene>
    <name evidence="10" type="ORF">SAMN02745248_00652</name>
</gene>
<evidence type="ECO:0000256" key="3">
    <source>
        <dbReference type="ARBA" id="ARBA00022618"/>
    </source>
</evidence>
<dbReference type="Proteomes" id="UP000183952">
    <property type="component" value="Unassembled WGS sequence"/>
</dbReference>
<dbReference type="GO" id="GO:0051301">
    <property type="term" value="P:cell division"/>
    <property type="evidence" value="ECO:0007669"/>
    <property type="project" value="UniProtKB-KW"/>
</dbReference>
<dbReference type="RefSeq" id="WP_072902291.1">
    <property type="nucleotide sequence ID" value="NZ_FRAD01000005.1"/>
</dbReference>
<sequence length="259" mass="30184">MNNKGKYSAEYIIKNKDELIKKRKKRIRRRRGIIIIIILLCVLCTLAVKLPYFNVTEFKLLGNKNLSQDQASTIYNKYLGQNIFLLRKQKIEERLKENQYVEDVEVKKILPNKINISVKERRASYFINNDKLYIIDYDGIILERSEQLNNKSLIEVTGFGNQVFSETEVGFSKRQQKVLKEFHELCKANKSNIKFSKIDIGEITNINVFFNNLTIKLGTEYNMKEKLNQAINIIEAHNISEKTGYIDVSFKSSSVVNVD</sequence>
<evidence type="ECO:0000313" key="10">
    <source>
        <dbReference type="EMBL" id="SHJ67077.1"/>
    </source>
</evidence>
<dbReference type="PANTHER" id="PTHR37820:SF1">
    <property type="entry name" value="CELL DIVISION PROTEIN FTSQ"/>
    <property type="match status" value="1"/>
</dbReference>
<dbReference type="GO" id="GO:0005886">
    <property type="term" value="C:plasma membrane"/>
    <property type="evidence" value="ECO:0007669"/>
    <property type="project" value="TreeGrafter"/>
</dbReference>
<keyword evidence="4 8" id="KW-0812">Transmembrane</keyword>
<protein>
    <submittedName>
        <fullName evidence="10">Cell division protein FtsQ</fullName>
    </submittedName>
</protein>
<dbReference type="PROSITE" id="PS51779">
    <property type="entry name" value="POTRA"/>
    <property type="match status" value="1"/>
</dbReference>
<dbReference type="Gene3D" id="3.10.20.310">
    <property type="entry name" value="membrane protein fhac"/>
    <property type="match status" value="1"/>
</dbReference>
<keyword evidence="2" id="KW-1003">Cell membrane</keyword>
<dbReference type="STRING" id="1121331.SAMN02745248_00652"/>
<reference evidence="10 11" key="1">
    <citation type="submission" date="2016-11" db="EMBL/GenBank/DDBJ databases">
        <authorList>
            <person name="Jaros S."/>
            <person name="Januszkiewicz K."/>
            <person name="Wedrychowicz H."/>
        </authorList>
    </citation>
    <scope>NUCLEOTIDE SEQUENCE [LARGE SCALE GENOMIC DNA]</scope>
    <source>
        <strain evidence="10 11">DSM 3090</strain>
    </source>
</reference>
<dbReference type="InterPro" id="IPR013685">
    <property type="entry name" value="POTRA_FtsQ_type"/>
</dbReference>
<dbReference type="InterPro" id="IPR005548">
    <property type="entry name" value="Cell_div_FtsQ/DivIB_C"/>
</dbReference>
<evidence type="ECO:0000313" key="11">
    <source>
        <dbReference type="Proteomes" id="UP000183952"/>
    </source>
</evidence>
<keyword evidence="5 8" id="KW-1133">Transmembrane helix</keyword>
<evidence type="ECO:0000259" key="9">
    <source>
        <dbReference type="PROSITE" id="PS51779"/>
    </source>
</evidence>
<dbReference type="PANTHER" id="PTHR37820">
    <property type="entry name" value="CELL DIVISION PROTEIN DIVIB"/>
    <property type="match status" value="1"/>
</dbReference>
<accession>A0A1M6L7B6</accession>
<organism evidence="10 11">
    <name type="scientific">Hathewaya proteolytica DSM 3090</name>
    <dbReference type="NCBI Taxonomy" id="1121331"/>
    <lineage>
        <taxon>Bacteria</taxon>
        <taxon>Bacillati</taxon>
        <taxon>Bacillota</taxon>
        <taxon>Clostridia</taxon>
        <taxon>Eubacteriales</taxon>
        <taxon>Clostridiaceae</taxon>
        <taxon>Hathewaya</taxon>
    </lineage>
</organism>
<evidence type="ECO:0000256" key="8">
    <source>
        <dbReference type="SAM" id="Phobius"/>
    </source>
</evidence>
<dbReference type="OrthoDB" id="1953902at2"/>
<proteinExistence type="predicted"/>
<dbReference type="Pfam" id="PF08478">
    <property type="entry name" value="POTRA_1"/>
    <property type="match status" value="1"/>
</dbReference>
<evidence type="ECO:0000256" key="1">
    <source>
        <dbReference type="ARBA" id="ARBA00004370"/>
    </source>
</evidence>
<keyword evidence="6 8" id="KW-0472">Membrane</keyword>
<dbReference type="AlphaFoldDB" id="A0A1M6L7B6"/>
<evidence type="ECO:0000256" key="5">
    <source>
        <dbReference type="ARBA" id="ARBA00022989"/>
    </source>
</evidence>
<dbReference type="Pfam" id="PF03799">
    <property type="entry name" value="FtsQ_DivIB_C"/>
    <property type="match status" value="1"/>
</dbReference>
<dbReference type="InterPro" id="IPR050487">
    <property type="entry name" value="FtsQ_DivIB"/>
</dbReference>
<feature type="domain" description="POTRA" evidence="9">
    <location>
        <begin position="53"/>
        <end position="121"/>
    </location>
</feature>
<feature type="transmembrane region" description="Helical" evidence="8">
    <location>
        <begin position="32"/>
        <end position="53"/>
    </location>
</feature>
<dbReference type="EMBL" id="FRAD01000005">
    <property type="protein sequence ID" value="SHJ67077.1"/>
    <property type="molecule type" value="Genomic_DNA"/>
</dbReference>
<evidence type="ECO:0000256" key="4">
    <source>
        <dbReference type="ARBA" id="ARBA00022692"/>
    </source>
</evidence>
<dbReference type="InterPro" id="IPR034746">
    <property type="entry name" value="POTRA"/>
</dbReference>
<comment type="subcellular location">
    <subcellularLocation>
        <location evidence="1">Membrane</location>
    </subcellularLocation>
</comment>
<evidence type="ECO:0000256" key="2">
    <source>
        <dbReference type="ARBA" id="ARBA00022475"/>
    </source>
</evidence>
<keyword evidence="7" id="KW-0131">Cell cycle</keyword>